<dbReference type="EMBL" id="FMVC01000002">
    <property type="protein sequence ID" value="SCY31582.1"/>
    <property type="molecule type" value="Genomic_DNA"/>
</dbReference>
<dbReference type="RefSeq" id="WP_091131235.1">
    <property type="nucleotide sequence ID" value="NZ_FMVC01000002.1"/>
</dbReference>
<protein>
    <submittedName>
        <fullName evidence="1">Uncharacterized protein</fullName>
    </submittedName>
</protein>
<gene>
    <name evidence="1" type="ORF">SAMN02927916_1835</name>
</gene>
<accession>A0ABY0LPM3</accession>
<comment type="caution">
    <text evidence="1">The sequence shown here is derived from an EMBL/GenBank/DDBJ whole genome shotgun (WGS) entry which is preliminary data.</text>
</comment>
<sequence length="141" mass="16514">MKTQKIVQKISNSPVFETIEREIQIAGIVLNFDLQLLDLYYTISYFKDGENVSQLLKKEVPEWHIDNQQTILVRDENFNPVANPDYVEHKDENGNVKNLQEKFLTEPAFDYVSNIMLNTPMNLSDILRNYILEEDNSGRFN</sequence>
<keyword evidence="2" id="KW-1185">Reference proteome</keyword>
<proteinExistence type="predicted"/>
<reference evidence="1 2" key="1">
    <citation type="submission" date="2016-10" db="EMBL/GenBank/DDBJ databases">
        <authorList>
            <person name="Varghese N."/>
            <person name="Submissions S."/>
        </authorList>
    </citation>
    <scope>NUCLEOTIDE SEQUENCE [LARGE SCALE GENOMIC DNA]</scope>
    <source>
        <strain evidence="1 2">CGMCC 1.6859</strain>
    </source>
</reference>
<dbReference type="Proteomes" id="UP000199307">
    <property type="component" value="Unassembled WGS sequence"/>
</dbReference>
<name>A0ABY0LPM3_9FLAO</name>
<organism evidence="1 2">
    <name type="scientific">Flavobacterium anhuiense</name>
    <dbReference type="NCBI Taxonomy" id="459526"/>
    <lineage>
        <taxon>Bacteria</taxon>
        <taxon>Pseudomonadati</taxon>
        <taxon>Bacteroidota</taxon>
        <taxon>Flavobacteriia</taxon>
        <taxon>Flavobacteriales</taxon>
        <taxon>Flavobacteriaceae</taxon>
        <taxon>Flavobacterium</taxon>
    </lineage>
</organism>
<evidence type="ECO:0000313" key="1">
    <source>
        <dbReference type="EMBL" id="SCY31582.1"/>
    </source>
</evidence>
<evidence type="ECO:0000313" key="2">
    <source>
        <dbReference type="Proteomes" id="UP000199307"/>
    </source>
</evidence>